<comment type="caution">
    <text evidence="2">The sequence shown here is derived from an EMBL/GenBank/DDBJ whole genome shotgun (WGS) entry which is preliminary data.</text>
</comment>
<organism evidence="2 3">
    <name type="scientific">Brumimicrobium salinarum</name>
    <dbReference type="NCBI Taxonomy" id="2058658"/>
    <lineage>
        <taxon>Bacteria</taxon>
        <taxon>Pseudomonadati</taxon>
        <taxon>Bacteroidota</taxon>
        <taxon>Flavobacteriia</taxon>
        <taxon>Flavobacteriales</taxon>
        <taxon>Crocinitomicaceae</taxon>
        <taxon>Brumimicrobium</taxon>
    </lineage>
</organism>
<evidence type="ECO:0000313" key="3">
    <source>
        <dbReference type="Proteomes" id="UP000236654"/>
    </source>
</evidence>
<proteinExistence type="predicted"/>
<dbReference type="EMBL" id="PJNI01000001">
    <property type="protein sequence ID" value="PKR81971.1"/>
    <property type="molecule type" value="Genomic_DNA"/>
</dbReference>
<dbReference type="InterPro" id="IPR001173">
    <property type="entry name" value="Glyco_trans_2-like"/>
</dbReference>
<dbReference type="InterPro" id="IPR029044">
    <property type="entry name" value="Nucleotide-diphossugar_trans"/>
</dbReference>
<protein>
    <recommendedName>
        <fullName evidence="1">Glycosyltransferase 2-like domain-containing protein</fullName>
    </recommendedName>
</protein>
<dbReference type="PANTHER" id="PTHR22916">
    <property type="entry name" value="GLYCOSYLTRANSFERASE"/>
    <property type="match status" value="1"/>
</dbReference>
<sequence length="285" mass="33073">MQINRKISVIIPCFNGKDFIKDTIHSVLNQTYTNFEVIVVNDGSTDNSVEIVQAFNEERISIIHKENSGVSDSRNLGFKRAKGEFVIFLDADDLLSENFFEAALKTFKEDTSIDFLTVDISNIDENNKPIASEYNYRGTYKNVQNEVVSFKINVSTCPSAYIYRKEQLQKHKIYFNKTLSSPADRYFLLEIGAYLKGGFISDAPLKYRVHPNSMSHLKSKKLVLDQEIFLNHTLQQNILKRSEDVSIFKRKLYYQLFVDFLKLKQPLKAFKYGYHYLTTYINSNN</sequence>
<evidence type="ECO:0000313" key="2">
    <source>
        <dbReference type="EMBL" id="PKR81971.1"/>
    </source>
</evidence>
<dbReference type="OrthoDB" id="9815829at2"/>
<dbReference type="PANTHER" id="PTHR22916:SF3">
    <property type="entry name" value="UDP-GLCNAC:BETAGAL BETA-1,3-N-ACETYLGLUCOSAMINYLTRANSFERASE-LIKE PROTEIN 1"/>
    <property type="match status" value="1"/>
</dbReference>
<keyword evidence="3" id="KW-1185">Reference proteome</keyword>
<evidence type="ECO:0000259" key="1">
    <source>
        <dbReference type="Pfam" id="PF00535"/>
    </source>
</evidence>
<dbReference type="Pfam" id="PF00535">
    <property type="entry name" value="Glycos_transf_2"/>
    <property type="match status" value="1"/>
</dbReference>
<gene>
    <name evidence="2" type="ORF">CW751_01135</name>
</gene>
<dbReference type="SUPFAM" id="SSF53448">
    <property type="entry name" value="Nucleotide-diphospho-sugar transferases"/>
    <property type="match status" value="1"/>
</dbReference>
<dbReference type="GO" id="GO:0016758">
    <property type="term" value="F:hexosyltransferase activity"/>
    <property type="evidence" value="ECO:0007669"/>
    <property type="project" value="UniProtKB-ARBA"/>
</dbReference>
<dbReference type="CDD" id="cd00761">
    <property type="entry name" value="Glyco_tranf_GTA_type"/>
    <property type="match status" value="1"/>
</dbReference>
<name>A0A2I0R5V6_9FLAO</name>
<feature type="domain" description="Glycosyltransferase 2-like" evidence="1">
    <location>
        <begin position="8"/>
        <end position="165"/>
    </location>
</feature>
<dbReference type="Gene3D" id="3.90.550.10">
    <property type="entry name" value="Spore Coat Polysaccharide Biosynthesis Protein SpsA, Chain A"/>
    <property type="match status" value="1"/>
</dbReference>
<dbReference type="RefSeq" id="WP_101333117.1">
    <property type="nucleotide sequence ID" value="NZ_PJNI01000001.1"/>
</dbReference>
<accession>A0A2I0R5V6</accession>
<dbReference type="AlphaFoldDB" id="A0A2I0R5V6"/>
<reference evidence="2 3" key="1">
    <citation type="submission" date="2017-12" db="EMBL/GenBank/DDBJ databases">
        <title>The draft genome sequence of Brumimicrobium saltpan LHR20.</title>
        <authorList>
            <person name="Do Z.-J."/>
            <person name="Luo H.-R."/>
        </authorList>
    </citation>
    <scope>NUCLEOTIDE SEQUENCE [LARGE SCALE GENOMIC DNA]</scope>
    <source>
        <strain evidence="2 3">LHR20</strain>
    </source>
</reference>
<dbReference type="Proteomes" id="UP000236654">
    <property type="component" value="Unassembled WGS sequence"/>
</dbReference>